<dbReference type="PROSITE" id="PS51751">
    <property type="entry name" value="EXPERA"/>
    <property type="match status" value="1"/>
</dbReference>
<feature type="transmembrane region" description="Helical" evidence="7">
    <location>
        <begin position="112"/>
        <end position="133"/>
    </location>
</feature>
<feature type="transmembrane region" description="Helical" evidence="7">
    <location>
        <begin position="30"/>
        <end position="50"/>
    </location>
</feature>
<dbReference type="InterPro" id="IPR033118">
    <property type="entry name" value="EXPERA"/>
</dbReference>
<dbReference type="OrthoDB" id="433124at2759"/>
<proteinExistence type="inferred from homology"/>
<dbReference type="PIRSF" id="PIRSF031032">
    <property type="entry name" value="TMP_97_prd"/>
    <property type="match status" value="1"/>
</dbReference>
<keyword evidence="4 7" id="KW-0256">Endoplasmic reticulum</keyword>
<organism evidence="9 10">
    <name type="scientific">Wickerhamomyces pijperi</name>
    <name type="common">Yeast</name>
    <name type="synonym">Pichia pijperi</name>
    <dbReference type="NCBI Taxonomy" id="599730"/>
    <lineage>
        <taxon>Eukaryota</taxon>
        <taxon>Fungi</taxon>
        <taxon>Dikarya</taxon>
        <taxon>Ascomycota</taxon>
        <taxon>Saccharomycotina</taxon>
        <taxon>Saccharomycetes</taxon>
        <taxon>Phaffomycetales</taxon>
        <taxon>Wickerhamomycetaceae</taxon>
        <taxon>Wickerhamomyces</taxon>
    </lineage>
</organism>
<evidence type="ECO:0000256" key="6">
    <source>
        <dbReference type="ARBA" id="ARBA00023136"/>
    </source>
</evidence>
<protein>
    <recommendedName>
        <fullName evidence="7">Efficient mitochondria targeting-associated protein 19</fullName>
    </recommendedName>
</protein>
<feature type="transmembrane region" description="Helical" evidence="7">
    <location>
        <begin position="81"/>
        <end position="105"/>
    </location>
</feature>
<dbReference type="PANTHER" id="PTHR31204:SF1">
    <property type="entry name" value="SIGMA INTRACELLULAR RECEPTOR 2"/>
    <property type="match status" value="1"/>
</dbReference>
<comment type="caution">
    <text evidence="9">The sequence shown here is derived from an EMBL/GenBank/DDBJ whole genome shotgun (WGS) entry which is preliminary data.</text>
</comment>
<dbReference type="PANTHER" id="PTHR31204">
    <property type="entry name" value="SIGMA INTRACELLULAR RECEPTOR 2"/>
    <property type="match status" value="1"/>
</dbReference>
<accession>A0A9P8TPE1</accession>
<feature type="transmembrane region" description="Helical" evidence="7">
    <location>
        <begin position="153"/>
        <end position="175"/>
    </location>
</feature>
<feature type="domain" description="EXPERA" evidence="8">
    <location>
        <begin position="26"/>
        <end position="165"/>
    </location>
</feature>
<dbReference type="InterPro" id="IPR016964">
    <property type="entry name" value="Sigma2_recept"/>
</dbReference>
<dbReference type="EMBL" id="JAEUBG010001815">
    <property type="protein sequence ID" value="KAH3685761.1"/>
    <property type="molecule type" value="Genomic_DNA"/>
</dbReference>
<sequence>MSAANAEKLSPVYSQKDPLFSLRTKLDTFYFLYCVLHLVITCLIDIVLVVPREYLTEFQLNLINFHISEYKDFLLQDPPKWLVLFGWVEVLFQLPLFLFGAISLYQRRSKVYPYLFVYGIEASLTTLVCMVVIALNGEAHGMTTEEIQKLEMLYSPILAISVFLSVDMLFNRIWYDSTTTEKKQI</sequence>
<gene>
    <name evidence="9" type="ORF">WICPIJ_003280</name>
</gene>
<dbReference type="InterPro" id="IPR051987">
    <property type="entry name" value="Sigma-2_receptor-like"/>
</dbReference>
<dbReference type="Proteomes" id="UP000774326">
    <property type="component" value="Unassembled WGS sequence"/>
</dbReference>
<evidence type="ECO:0000256" key="5">
    <source>
        <dbReference type="ARBA" id="ARBA00022989"/>
    </source>
</evidence>
<evidence type="ECO:0000256" key="2">
    <source>
        <dbReference type="ARBA" id="ARBA00009096"/>
    </source>
</evidence>
<dbReference type="AlphaFoldDB" id="A0A9P8TPE1"/>
<keyword evidence="5 7" id="KW-1133">Transmembrane helix</keyword>
<keyword evidence="10" id="KW-1185">Reference proteome</keyword>
<reference evidence="9" key="1">
    <citation type="journal article" date="2021" name="Open Biol.">
        <title>Shared evolutionary footprints suggest mitochondrial oxidative damage underlies multiple complex I losses in fungi.</title>
        <authorList>
            <person name="Schikora-Tamarit M.A."/>
            <person name="Marcet-Houben M."/>
            <person name="Nosek J."/>
            <person name="Gabaldon T."/>
        </authorList>
    </citation>
    <scope>NUCLEOTIDE SEQUENCE</scope>
    <source>
        <strain evidence="9">CBS2887</strain>
    </source>
</reference>
<evidence type="ECO:0000313" key="10">
    <source>
        <dbReference type="Proteomes" id="UP000774326"/>
    </source>
</evidence>
<evidence type="ECO:0000256" key="1">
    <source>
        <dbReference type="ARBA" id="ARBA00004477"/>
    </source>
</evidence>
<comment type="similarity">
    <text evidence="2">Belongs to the TMEM97/sigma-2 receptor family.</text>
</comment>
<evidence type="ECO:0000259" key="8">
    <source>
        <dbReference type="PROSITE" id="PS51751"/>
    </source>
</evidence>
<keyword evidence="6 7" id="KW-0472">Membrane</keyword>
<keyword evidence="3 7" id="KW-0812">Transmembrane</keyword>
<comment type="subcellular location">
    <subcellularLocation>
        <location evidence="1">Endoplasmic reticulum membrane</location>
        <topology evidence="1">Multi-pass membrane protein</topology>
    </subcellularLocation>
</comment>
<evidence type="ECO:0000313" key="9">
    <source>
        <dbReference type="EMBL" id="KAH3685761.1"/>
    </source>
</evidence>
<evidence type="ECO:0000256" key="7">
    <source>
        <dbReference type="PIRNR" id="PIRNR031032"/>
    </source>
</evidence>
<evidence type="ECO:0000256" key="4">
    <source>
        <dbReference type="ARBA" id="ARBA00022824"/>
    </source>
</evidence>
<dbReference type="Pfam" id="PF05241">
    <property type="entry name" value="EBP"/>
    <property type="match status" value="1"/>
</dbReference>
<dbReference type="GO" id="GO:0005789">
    <property type="term" value="C:endoplasmic reticulum membrane"/>
    <property type="evidence" value="ECO:0007669"/>
    <property type="project" value="UniProtKB-SubCell"/>
</dbReference>
<name>A0A9P8TPE1_WICPI</name>
<reference evidence="9" key="2">
    <citation type="submission" date="2021-01" db="EMBL/GenBank/DDBJ databases">
        <authorList>
            <person name="Schikora-Tamarit M.A."/>
        </authorList>
    </citation>
    <scope>NUCLEOTIDE SEQUENCE</scope>
    <source>
        <strain evidence="9">CBS2887</strain>
    </source>
</reference>
<evidence type="ECO:0000256" key="3">
    <source>
        <dbReference type="ARBA" id="ARBA00022692"/>
    </source>
</evidence>